<organism evidence="4 5">
    <name type="scientific">Chlorella ohadii</name>
    <dbReference type="NCBI Taxonomy" id="2649997"/>
    <lineage>
        <taxon>Eukaryota</taxon>
        <taxon>Viridiplantae</taxon>
        <taxon>Chlorophyta</taxon>
        <taxon>core chlorophytes</taxon>
        <taxon>Trebouxiophyceae</taxon>
        <taxon>Chlorellales</taxon>
        <taxon>Chlorellaceae</taxon>
        <taxon>Chlorella clade</taxon>
        <taxon>Chlorella</taxon>
    </lineage>
</organism>
<feature type="region of interest" description="Disordered" evidence="1">
    <location>
        <begin position="824"/>
        <end position="861"/>
    </location>
</feature>
<dbReference type="AlphaFoldDB" id="A0AAD5DVZ2"/>
<feature type="transmembrane region" description="Helical" evidence="2">
    <location>
        <begin position="375"/>
        <end position="396"/>
    </location>
</feature>
<feature type="domain" description="Fungal lipase-type" evidence="3">
    <location>
        <begin position="866"/>
        <end position="907"/>
    </location>
</feature>
<dbReference type="EMBL" id="JADXDR010000064">
    <property type="protein sequence ID" value="KAI7841349.1"/>
    <property type="molecule type" value="Genomic_DNA"/>
</dbReference>
<feature type="region of interest" description="Disordered" evidence="1">
    <location>
        <begin position="1034"/>
        <end position="1070"/>
    </location>
</feature>
<evidence type="ECO:0000256" key="1">
    <source>
        <dbReference type="SAM" id="MobiDB-lite"/>
    </source>
</evidence>
<sequence>MSPPPPTAAAAAAVAAAAAPVQQAPAATTAPGVAGQPTTFLRLEFISDKETQRILLIQRTVGLASWAFLAWMLVSQSVGGSDSLMRSNQAEIVNICVACVCLVPLLGVGTWFGLRTVAALRCPTTVRWGRQRKYLLAMTGLDLALQLINLAVFLASNVYSLVYPCALYAPAMDVFFLLSMTTVNTLFFCSLSRPLSIFPEGTLHRMQQRWAARGWLGRCAAALACCYCGPGGSSVEAPTSGRSGGEQSASASRPGSWSKAGGKPLPDADVEEGKDVDKESNAEDWEPASPGHRRAVRLGHVLLFCLLWVPVEALVAAATASTMGAFGSESLFVCLDSSCSEKMPWRRAREELDWENCKSFRWQCTLDGYSIGMSAAVGGLFLIYSAVFLLLMFFVLMEYRRLAYTPHRVMNVIARLLLRTRGYASGFFIIATATVFFLNVNSCNANLQLWLGLTPVYLSWTILDITEAFLYCPSEPKDCALKLHALLQQFAWTESEAPAMLAERGLPDEPLFCFETALKMSYFCMHIYRHFNPQSTVSSLKTALALYNCEHYEWIREPVHDMNCLLCWGPDTLVVTFRGTQSLANVKADAQVWRSPHPPVRGKLWLGSRPMIHSGFLASWNGEGLDQQVLLRVRQILEGQQHGCSDSSGGGSGGGKNGSNGGNPGDAGGAAGGSRHGVGMAPFETTVVRCCSRAHEEKEAELAEAAAAARAAEAAEAGPGGHLHVDEAELEAAASQLLSMASPFSASGSTGMAGSINARSRGGSIRSTASSTAGSGGRPFRIFVTGHSLGGAVGTLCAFDIAQELQRLGYATVASPFSAADVAAPEPKPAGNGGSGGGSNSSSGDGNSSSGGGSDGGSGGARGRPVSVTCYTYGAPRTGNHAFANELVEKVPDTWAVINDQDLVAKAGKFLFLFKRCGHVALINPQGDLIVNPSFLELNVQRSSYHASVSQHLLLSYNKSLAAILRGQHEGKSISGGVEALALLTSNPAVRELLVRPLAIRMVSLRRYIHSSLPSVPEAAHPFGSAAATAGEPQAMAAAAGRKEADLSGMGEGDDEAAVPREAQDGPLTGMQRLASTVREMAQGML</sequence>
<accession>A0AAD5DVZ2</accession>
<feature type="region of interest" description="Disordered" evidence="1">
    <location>
        <begin position="641"/>
        <end position="678"/>
    </location>
</feature>
<feature type="transmembrane region" description="Helical" evidence="2">
    <location>
        <begin position="167"/>
        <end position="189"/>
    </location>
</feature>
<feature type="transmembrane region" description="Helical" evidence="2">
    <location>
        <begin position="92"/>
        <end position="114"/>
    </location>
</feature>
<dbReference type="PANTHER" id="PTHR45856:SF24">
    <property type="entry name" value="FUNGAL LIPASE-LIKE DOMAIN-CONTAINING PROTEIN"/>
    <property type="match status" value="1"/>
</dbReference>
<keyword evidence="2" id="KW-0812">Transmembrane</keyword>
<evidence type="ECO:0000313" key="5">
    <source>
        <dbReference type="Proteomes" id="UP001205105"/>
    </source>
</evidence>
<dbReference type="InterPro" id="IPR051218">
    <property type="entry name" value="Sec_MonoDiacylglyc_Lipase"/>
</dbReference>
<protein>
    <recommendedName>
        <fullName evidence="3">Fungal lipase-type domain-containing protein</fullName>
    </recommendedName>
</protein>
<feature type="region of interest" description="Disordered" evidence="1">
    <location>
        <begin position="237"/>
        <end position="290"/>
    </location>
</feature>
<dbReference type="Proteomes" id="UP001205105">
    <property type="component" value="Unassembled WGS sequence"/>
</dbReference>
<dbReference type="Pfam" id="PF01764">
    <property type="entry name" value="Lipase_3"/>
    <property type="match status" value="2"/>
</dbReference>
<dbReference type="SUPFAM" id="SSF53474">
    <property type="entry name" value="alpha/beta-Hydrolases"/>
    <property type="match status" value="1"/>
</dbReference>
<feature type="transmembrane region" description="Helical" evidence="2">
    <location>
        <begin position="134"/>
        <end position="155"/>
    </location>
</feature>
<comment type="caution">
    <text evidence="4">The sequence shown here is derived from an EMBL/GenBank/DDBJ whole genome shotgun (WGS) entry which is preliminary data.</text>
</comment>
<dbReference type="InterPro" id="IPR002921">
    <property type="entry name" value="Fungal_lipase-type"/>
</dbReference>
<dbReference type="PANTHER" id="PTHR45856">
    <property type="entry name" value="ALPHA/BETA-HYDROLASES SUPERFAMILY PROTEIN"/>
    <property type="match status" value="1"/>
</dbReference>
<reference evidence="4" key="1">
    <citation type="submission" date="2020-11" db="EMBL/GenBank/DDBJ databases">
        <title>Chlorella ohadii genome sequencing and assembly.</title>
        <authorList>
            <person name="Murik O."/>
            <person name="Treves H."/>
            <person name="Kedem I."/>
            <person name="Shotland Y."/>
            <person name="Kaplan A."/>
        </authorList>
    </citation>
    <scope>NUCLEOTIDE SEQUENCE</scope>
    <source>
        <strain evidence="4">1</strain>
    </source>
</reference>
<proteinExistence type="predicted"/>
<keyword evidence="2" id="KW-0472">Membrane</keyword>
<dbReference type="Gene3D" id="3.40.50.1820">
    <property type="entry name" value="alpha/beta hydrolase"/>
    <property type="match status" value="2"/>
</dbReference>
<feature type="compositionally biased region" description="Gly residues" evidence="1">
    <location>
        <begin position="849"/>
        <end position="861"/>
    </location>
</feature>
<feature type="region of interest" description="Disordered" evidence="1">
    <location>
        <begin position="755"/>
        <end position="777"/>
    </location>
</feature>
<feature type="domain" description="Fungal lipase-type" evidence="3">
    <location>
        <begin position="780"/>
        <end position="816"/>
    </location>
</feature>
<feature type="compositionally biased region" description="Basic and acidic residues" evidence="1">
    <location>
        <begin position="271"/>
        <end position="281"/>
    </location>
</feature>
<feature type="compositionally biased region" description="Polar residues" evidence="1">
    <location>
        <begin position="237"/>
        <end position="255"/>
    </location>
</feature>
<evidence type="ECO:0000259" key="3">
    <source>
        <dbReference type="Pfam" id="PF01764"/>
    </source>
</evidence>
<evidence type="ECO:0000256" key="2">
    <source>
        <dbReference type="SAM" id="Phobius"/>
    </source>
</evidence>
<feature type="transmembrane region" description="Helical" evidence="2">
    <location>
        <begin position="416"/>
        <end position="438"/>
    </location>
</feature>
<feature type="transmembrane region" description="Helical" evidence="2">
    <location>
        <begin position="301"/>
        <end position="326"/>
    </location>
</feature>
<dbReference type="InterPro" id="IPR029058">
    <property type="entry name" value="AB_hydrolase_fold"/>
</dbReference>
<dbReference type="GO" id="GO:0006629">
    <property type="term" value="P:lipid metabolic process"/>
    <property type="evidence" value="ECO:0007669"/>
    <property type="project" value="InterPro"/>
</dbReference>
<keyword evidence="2" id="KW-1133">Transmembrane helix</keyword>
<keyword evidence="5" id="KW-1185">Reference proteome</keyword>
<feature type="compositionally biased region" description="Low complexity" evidence="1">
    <location>
        <begin position="758"/>
        <end position="773"/>
    </location>
</feature>
<name>A0AAD5DVZ2_9CHLO</name>
<gene>
    <name evidence="4" type="ORF">COHA_004967</name>
</gene>
<evidence type="ECO:0000313" key="4">
    <source>
        <dbReference type="EMBL" id="KAI7841349.1"/>
    </source>
</evidence>
<feature type="compositionally biased region" description="Gly residues" evidence="1">
    <location>
        <begin position="648"/>
        <end position="676"/>
    </location>
</feature>